<protein>
    <submittedName>
        <fullName evidence="1">Uncharacterized protein</fullName>
    </submittedName>
</protein>
<name>X6NHP8_RETFI</name>
<dbReference type="Proteomes" id="UP000023152">
    <property type="component" value="Unassembled WGS sequence"/>
</dbReference>
<gene>
    <name evidence="1" type="ORF">RFI_11283</name>
</gene>
<evidence type="ECO:0000313" key="1">
    <source>
        <dbReference type="EMBL" id="ETO25850.1"/>
    </source>
</evidence>
<dbReference type="EMBL" id="ASPP01008245">
    <property type="protein sequence ID" value="ETO25850.1"/>
    <property type="molecule type" value="Genomic_DNA"/>
</dbReference>
<dbReference type="InterPro" id="IPR027417">
    <property type="entry name" value="P-loop_NTPase"/>
</dbReference>
<proteinExistence type="predicted"/>
<reference evidence="1 2" key="1">
    <citation type="journal article" date="2013" name="Curr. Biol.">
        <title>The Genome of the Foraminiferan Reticulomyxa filosa.</title>
        <authorList>
            <person name="Glockner G."/>
            <person name="Hulsmann N."/>
            <person name="Schleicher M."/>
            <person name="Noegel A.A."/>
            <person name="Eichinger L."/>
            <person name="Gallinger C."/>
            <person name="Pawlowski J."/>
            <person name="Sierra R."/>
            <person name="Euteneuer U."/>
            <person name="Pillet L."/>
            <person name="Moustafa A."/>
            <person name="Platzer M."/>
            <person name="Groth M."/>
            <person name="Szafranski K."/>
            <person name="Schliwa M."/>
        </authorList>
    </citation>
    <scope>NUCLEOTIDE SEQUENCE [LARGE SCALE GENOMIC DNA]</scope>
</reference>
<keyword evidence="2" id="KW-1185">Reference proteome</keyword>
<organism evidence="1 2">
    <name type="scientific">Reticulomyxa filosa</name>
    <dbReference type="NCBI Taxonomy" id="46433"/>
    <lineage>
        <taxon>Eukaryota</taxon>
        <taxon>Sar</taxon>
        <taxon>Rhizaria</taxon>
        <taxon>Retaria</taxon>
        <taxon>Foraminifera</taxon>
        <taxon>Monothalamids</taxon>
        <taxon>Reticulomyxidae</taxon>
        <taxon>Reticulomyxa</taxon>
    </lineage>
</organism>
<dbReference type="SUPFAM" id="SSF52540">
    <property type="entry name" value="P-loop containing nucleoside triphosphate hydrolases"/>
    <property type="match status" value="1"/>
</dbReference>
<dbReference type="AlphaFoldDB" id="X6NHP8"/>
<comment type="caution">
    <text evidence="1">The sequence shown here is derived from an EMBL/GenBank/DDBJ whole genome shotgun (WGS) entry which is preliminary data.</text>
</comment>
<sequence>MQLEPMLFLKKSMQLYSFAMSQMRPHWNNCYLNFMGKIPLVRKRRASSVISEPPRNIGANHNSNGHNSSDQPFIPVIIAANKCEQKSQRVISHEQIQQFVETKLRPIIDRRFLEDSTVNNHVHINSANATNTLADSTYKSTEWNGADDNLLVPLQQTISINTSDHIASTNAAVNSPKHRFNNVDFGRSITPGLKSRPLSLSNIYGHDMEPLRLHSARSSPNAGSIRRRDNGVLWNAPSLNVLHTQKDTKWSDDDDHLDDPTKHSFNKKTKWQSLINDKKHHIAHANTEIITTNILTDDDFNQHLPQNDDASTDPVSVSIVECSAATGRNVDRVFEKCVHKVKANIFLN</sequence>
<accession>X6NHP8</accession>
<evidence type="ECO:0000313" key="2">
    <source>
        <dbReference type="Proteomes" id="UP000023152"/>
    </source>
</evidence>